<dbReference type="Pfam" id="PF00126">
    <property type="entry name" value="HTH_1"/>
    <property type="match status" value="1"/>
</dbReference>
<proteinExistence type="inferred from homology"/>
<dbReference type="Proteomes" id="UP000291088">
    <property type="component" value="Unassembled WGS sequence"/>
</dbReference>
<dbReference type="RefSeq" id="WP_129333676.1">
    <property type="nucleotide sequence ID" value="NZ_SDVB01000253.1"/>
</dbReference>
<sequence>MKNASWDAYQIFLLVARHGGLSGAAGETGLSPATIGRRMIEFERRIGRPLFVRSQSGYALTGDGRRLLEQLSDMEAAARRIEAWREEAAAPALVRLAAGTWIAWLVSENFPALLTERDPFRIDLHIAEQRAALAHRECDIGIRAFEPEELNLAKIPAGTTAYAPYRARNTADHGPGRWLAVDTENAISAYLRWPHQNKAENIVVTVNRPRSLRDLALAGAGIAVLPCFVGDLEPKLERAGPEIAELRHRQWIVMNNDDRHRREIRTVADRLSRLLKAHEELFCGKRPLA</sequence>
<comment type="caution">
    <text evidence="3">The sequence shown here is derived from an EMBL/GenBank/DDBJ whole genome shotgun (WGS) entry which is preliminary data.</text>
</comment>
<dbReference type="Gene3D" id="3.40.190.290">
    <property type="match status" value="1"/>
</dbReference>
<reference evidence="3 4" key="1">
    <citation type="submission" date="2019-01" db="EMBL/GenBank/DDBJ databases">
        <authorList>
            <person name="Deng T."/>
        </authorList>
    </citation>
    <scope>NUCLEOTIDE SEQUENCE [LARGE SCALE GENOMIC DNA]</scope>
    <source>
        <strain evidence="3 4">F8825</strain>
    </source>
</reference>
<dbReference type="PANTHER" id="PTHR30537:SF3">
    <property type="entry name" value="TRANSCRIPTIONAL REGULATORY PROTEIN"/>
    <property type="match status" value="1"/>
</dbReference>
<evidence type="ECO:0000259" key="2">
    <source>
        <dbReference type="PROSITE" id="PS50931"/>
    </source>
</evidence>
<evidence type="ECO:0000256" key="1">
    <source>
        <dbReference type="ARBA" id="ARBA00009437"/>
    </source>
</evidence>
<accession>A0A4V1RPR6</accession>
<dbReference type="PROSITE" id="PS50931">
    <property type="entry name" value="HTH_LYSR"/>
    <property type="match status" value="1"/>
</dbReference>
<dbReference type="InterPro" id="IPR036390">
    <property type="entry name" value="WH_DNA-bd_sf"/>
</dbReference>
<dbReference type="InterPro" id="IPR036388">
    <property type="entry name" value="WH-like_DNA-bd_sf"/>
</dbReference>
<feature type="domain" description="HTH lysR-type" evidence="2">
    <location>
        <begin position="1"/>
        <end position="61"/>
    </location>
</feature>
<dbReference type="GO" id="GO:0003700">
    <property type="term" value="F:DNA-binding transcription factor activity"/>
    <property type="evidence" value="ECO:0007669"/>
    <property type="project" value="InterPro"/>
</dbReference>
<dbReference type="InterPro" id="IPR000847">
    <property type="entry name" value="LysR_HTH_N"/>
</dbReference>
<dbReference type="AlphaFoldDB" id="A0A4V1RPR6"/>
<name>A0A4V1RPR6_9HYPH</name>
<evidence type="ECO:0000313" key="4">
    <source>
        <dbReference type="Proteomes" id="UP000291088"/>
    </source>
</evidence>
<keyword evidence="4" id="KW-1185">Reference proteome</keyword>
<organism evidence="3 4">
    <name type="scientific">Ciceribacter ferrooxidans</name>
    <dbReference type="NCBI Taxonomy" id="2509717"/>
    <lineage>
        <taxon>Bacteria</taxon>
        <taxon>Pseudomonadati</taxon>
        <taxon>Pseudomonadota</taxon>
        <taxon>Alphaproteobacteria</taxon>
        <taxon>Hyphomicrobiales</taxon>
        <taxon>Rhizobiaceae</taxon>
        <taxon>Ciceribacter</taxon>
    </lineage>
</organism>
<dbReference type="OrthoDB" id="9796526at2"/>
<evidence type="ECO:0000313" key="3">
    <source>
        <dbReference type="EMBL" id="RYC10287.1"/>
    </source>
</evidence>
<protein>
    <submittedName>
        <fullName evidence="3">LysR family transcriptional regulator</fullName>
    </submittedName>
</protein>
<dbReference type="SUPFAM" id="SSF46785">
    <property type="entry name" value="Winged helix' DNA-binding domain"/>
    <property type="match status" value="1"/>
</dbReference>
<dbReference type="InterPro" id="IPR058163">
    <property type="entry name" value="LysR-type_TF_proteobact-type"/>
</dbReference>
<dbReference type="PANTHER" id="PTHR30537">
    <property type="entry name" value="HTH-TYPE TRANSCRIPTIONAL REGULATOR"/>
    <property type="match status" value="1"/>
</dbReference>
<dbReference type="SUPFAM" id="SSF53850">
    <property type="entry name" value="Periplasmic binding protein-like II"/>
    <property type="match status" value="1"/>
</dbReference>
<dbReference type="Gene3D" id="1.10.10.10">
    <property type="entry name" value="Winged helix-like DNA-binding domain superfamily/Winged helix DNA-binding domain"/>
    <property type="match status" value="1"/>
</dbReference>
<dbReference type="EMBL" id="SDVB01000253">
    <property type="protein sequence ID" value="RYC10287.1"/>
    <property type="molecule type" value="Genomic_DNA"/>
</dbReference>
<dbReference type="GO" id="GO:0006351">
    <property type="term" value="P:DNA-templated transcription"/>
    <property type="evidence" value="ECO:0007669"/>
    <property type="project" value="TreeGrafter"/>
</dbReference>
<comment type="similarity">
    <text evidence="1">Belongs to the LysR transcriptional regulatory family.</text>
</comment>
<gene>
    <name evidence="3" type="ORF">EUU22_19705</name>
</gene>
<dbReference type="GO" id="GO:0043565">
    <property type="term" value="F:sequence-specific DNA binding"/>
    <property type="evidence" value="ECO:0007669"/>
    <property type="project" value="TreeGrafter"/>
</dbReference>